<feature type="domain" description="Protein kinase" evidence="2">
    <location>
        <begin position="43"/>
        <end position="354"/>
    </location>
</feature>
<feature type="compositionally biased region" description="Basic and acidic residues" evidence="1">
    <location>
        <begin position="231"/>
        <end position="249"/>
    </location>
</feature>
<evidence type="ECO:0000259" key="2">
    <source>
        <dbReference type="PROSITE" id="PS50011"/>
    </source>
</evidence>
<accession>A0ABY8TY87</accession>
<sequence length="354" mass="39927">MTEAAMGADPFLAFVNPEYAADIHIEKGWKPKVGQPLPQVPGVFIGKRFGAGALAMNTIFDLVDERGKTVGQALKVCKQTIAARRSLAHEWKIFNNLGLLGEEHPAVRSHFLQAHRVLKLENDNIGGIVMEKANGTNVVKTLKREGFCNVRYVIALLRDMLVALDVAQRVLGFAHYDLKLDNIMEHWSCADNPEEAKRRVLLDAVPQFKLFDFGTAVIYPDPFSVKDVPDARHLTQTEDQRPEAAEQLKRERRYGNSGKPGVVTHSADESQFEYSEPYFCVRIYHMYWHRRGDVFRVLKALCRLLDDITWPSEDIELVSLLLTSVLGSRKALKGVTAQQLLAEPVIQALLRKLE</sequence>
<dbReference type="SMART" id="SM00220">
    <property type="entry name" value="S_TKc"/>
    <property type="match status" value="1"/>
</dbReference>
<evidence type="ECO:0000313" key="4">
    <source>
        <dbReference type="Proteomes" id="UP001244341"/>
    </source>
</evidence>
<dbReference type="SUPFAM" id="SSF56112">
    <property type="entry name" value="Protein kinase-like (PK-like)"/>
    <property type="match status" value="1"/>
</dbReference>
<name>A0ABY8TY87_TETOB</name>
<dbReference type="Proteomes" id="UP001244341">
    <property type="component" value="Chromosome 4b"/>
</dbReference>
<protein>
    <recommendedName>
        <fullName evidence="2">Protein kinase domain-containing protein</fullName>
    </recommendedName>
</protein>
<dbReference type="PROSITE" id="PS50011">
    <property type="entry name" value="PROTEIN_KINASE_DOM"/>
    <property type="match status" value="1"/>
</dbReference>
<proteinExistence type="predicted"/>
<gene>
    <name evidence="3" type="ORF">OEZ85_006798</name>
</gene>
<evidence type="ECO:0000313" key="3">
    <source>
        <dbReference type="EMBL" id="WIA13206.1"/>
    </source>
</evidence>
<dbReference type="EMBL" id="CP126211">
    <property type="protein sequence ID" value="WIA13206.1"/>
    <property type="molecule type" value="Genomic_DNA"/>
</dbReference>
<dbReference type="Gene3D" id="1.10.510.10">
    <property type="entry name" value="Transferase(Phosphotransferase) domain 1"/>
    <property type="match status" value="1"/>
</dbReference>
<evidence type="ECO:0000256" key="1">
    <source>
        <dbReference type="SAM" id="MobiDB-lite"/>
    </source>
</evidence>
<dbReference type="InterPro" id="IPR011009">
    <property type="entry name" value="Kinase-like_dom_sf"/>
</dbReference>
<dbReference type="InterPro" id="IPR000719">
    <property type="entry name" value="Prot_kinase_dom"/>
</dbReference>
<feature type="region of interest" description="Disordered" evidence="1">
    <location>
        <begin position="231"/>
        <end position="266"/>
    </location>
</feature>
<keyword evidence="4" id="KW-1185">Reference proteome</keyword>
<organism evidence="3 4">
    <name type="scientific">Tetradesmus obliquus</name>
    <name type="common">Green alga</name>
    <name type="synonym">Acutodesmus obliquus</name>
    <dbReference type="NCBI Taxonomy" id="3088"/>
    <lineage>
        <taxon>Eukaryota</taxon>
        <taxon>Viridiplantae</taxon>
        <taxon>Chlorophyta</taxon>
        <taxon>core chlorophytes</taxon>
        <taxon>Chlorophyceae</taxon>
        <taxon>CS clade</taxon>
        <taxon>Sphaeropleales</taxon>
        <taxon>Scenedesmaceae</taxon>
        <taxon>Tetradesmus</taxon>
    </lineage>
</organism>
<dbReference type="Gene3D" id="3.30.200.20">
    <property type="entry name" value="Phosphorylase Kinase, domain 1"/>
    <property type="match status" value="1"/>
</dbReference>
<reference evidence="3 4" key="1">
    <citation type="submission" date="2023-05" db="EMBL/GenBank/DDBJ databases">
        <title>A 100% complete, gapless, phased diploid assembly of the Scenedesmus obliquus UTEX 3031 genome.</title>
        <authorList>
            <person name="Biondi T.C."/>
            <person name="Hanschen E.R."/>
            <person name="Kwon T."/>
            <person name="Eng W."/>
            <person name="Kruse C.P.S."/>
            <person name="Koehler S.I."/>
            <person name="Kunde Y."/>
            <person name="Gleasner C.D."/>
            <person name="You Mak K.T."/>
            <person name="Polle J."/>
            <person name="Hovde B.T."/>
            <person name="Starkenburg S.R."/>
        </authorList>
    </citation>
    <scope>NUCLEOTIDE SEQUENCE [LARGE SCALE GENOMIC DNA]</scope>
    <source>
        <strain evidence="3 4">DOE0152z</strain>
    </source>
</reference>